<sequence length="136" mass="16512">MKLKKSFDSTKIDLIDLNTIYYLHDKDENIDIEFNFIFRFFKNGQYAFFSRSDKPIVNLTYKDIDFNDLKKARYVGYYNVRDKNVKIEFPNHPFVGSMKKYRILPNGDIELRITSNYRHLYKKIYVDNLKDVKPDW</sequence>
<dbReference type="Proteomes" id="UP000800984">
    <property type="component" value="Unassembled WGS sequence"/>
</dbReference>
<dbReference type="EMBL" id="JAAJBT010000005">
    <property type="protein sequence ID" value="NHM02225.1"/>
    <property type="molecule type" value="Genomic_DNA"/>
</dbReference>
<evidence type="ECO:0000313" key="1">
    <source>
        <dbReference type="EMBL" id="NHM02225.1"/>
    </source>
</evidence>
<protein>
    <submittedName>
        <fullName evidence="1">Uncharacterized protein</fullName>
    </submittedName>
</protein>
<evidence type="ECO:0000313" key="2">
    <source>
        <dbReference type="Proteomes" id="UP000800984"/>
    </source>
</evidence>
<dbReference type="RefSeq" id="WP_166077336.1">
    <property type="nucleotide sequence ID" value="NZ_JAAJBT010000005.1"/>
</dbReference>
<name>A0ABX0I7U8_9FLAO</name>
<accession>A0ABX0I7U8</accession>
<keyword evidence="2" id="KW-1185">Reference proteome</keyword>
<reference evidence="1 2" key="1">
    <citation type="submission" date="2020-02" db="EMBL/GenBank/DDBJ databases">
        <authorList>
            <person name="Chen W.-M."/>
        </authorList>
    </citation>
    <scope>NUCLEOTIDE SEQUENCE [LARGE SCALE GENOMIC DNA]</scope>
    <source>
        <strain evidence="1 2">KDG-16</strain>
    </source>
</reference>
<gene>
    <name evidence="1" type="ORF">G4D72_08910</name>
</gene>
<comment type="caution">
    <text evidence="1">The sequence shown here is derived from an EMBL/GenBank/DDBJ whole genome shotgun (WGS) entry which is preliminary data.</text>
</comment>
<proteinExistence type="predicted"/>
<organism evidence="1 2">
    <name type="scientific">Flavobacterium difficile</name>
    <dbReference type="NCBI Taxonomy" id="2709659"/>
    <lineage>
        <taxon>Bacteria</taxon>
        <taxon>Pseudomonadati</taxon>
        <taxon>Bacteroidota</taxon>
        <taxon>Flavobacteriia</taxon>
        <taxon>Flavobacteriales</taxon>
        <taxon>Flavobacteriaceae</taxon>
        <taxon>Flavobacterium</taxon>
    </lineage>
</organism>